<organism evidence="3 4">
    <name type="scientific">Galdieria yellowstonensis</name>
    <dbReference type="NCBI Taxonomy" id="3028027"/>
    <lineage>
        <taxon>Eukaryota</taxon>
        <taxon>Rhodophyta</taxon>
        <taxon>Bangiophyceae</taxon>
        <taxon>Galdieriales</taxon>
        <taxon>Galdieriaceae</taxon>
        <taxon>Galdieria</taxon>
    </lineage>
</organism>
<dbReference type="Proteomes" id="UP001300502">
    <property type="component" value="Unassembled WGS sequence"/>
</dbReference>
<evidence type="ECO:0000259" key="2">
    <source>
        <dbReference type="SMART" id="SM01368"/>
    </source>
</evidence>
<gene>
    <name evidence="3" type="ORF">GAYE_SCF20G4033</name>
</gene>
<feature type="compositionally biased region" description="Low complexity" evidence="1">
    <location>
        <begin position="775"/>
        <end position="786"/>
    </location>
</feature>
<dbReference type="PANTHER" id="PTHR13742">
    <property type="entry name" value="RETINOBLASTOMA-ASSOCIATED PROTEIN RB -RELATED"/>
    <property type="match status" value="1"/>
</dbReference>
<dbReference type="GO" id="GO:0000785">
    <property type="term" value="C:chromatin"/>
    <property type="evidence" value="ECO:0007669"/>
    <property type="project" value="TreeGrafter"/>
</dbReference>
<dbReference type="Gene3D" id="1.10.472.10">
    <property type="entry name" value="Cyclin-like"/>
    <property type="match status" value="2"/>
</dbReference>
<feature type="region of interest" description="Disordered" evidence="1">
    <location>
        <begin position="740"/>
        <end position="842"/>
    </location>
</feature>
<dbReference type="Pfam" id="PF01858">
    <property type="entry name" value="RB_A"/>
    <property type="match status" value="1"/>
</dbReference>
<dbReference type="SUPFAM" id="SSF47954">
    <property type="entry name" value="Cyclin-like"/>
    <property type="match status" value="2"/>
</dbReference>
<feature type="compositionally biased region" description="Polar residues" evidence="1">
    <location>
        <begin position="740"/>
        <end position="755"/>
    </location>
</feature>
<dbReference type="GO" id="GO:0005667">
    <property type="term" value="C:transcription regulator complex"/>
    <property type="evidence" value="ECO:0007669"/>
    <property type="project" value="TreeGrafter"/>
</dbReference>
<dbReference type="GO" id="GO:2000134">
    <property type="term" value="P:negative regulation of G1/S transition of mitotic cell cycle"/>
    <property type="evidence" value="ECO:0007669"/>
    <property type="project" value="TreeGrafter"/>
</dbReference>
<dbReference type="InterPro" id="IPR002719">
    <property type="entry name" value="RB_B"/>
</dbReference>
<dbReference type="AlphaFoldDB" id="A0AAV9IF89"/>
<dbReference type="GO" id="GO:0006357">
    <property type="term" value="P:regulation of transcription by RNA polymerase II"/>
    <property type="evidence" value="ECO:0007669"/>
    <property type="project" value="InterPro"/>
</dbReference>
<evidence type="ECO:0000256" key="1">
    <source>
        <dbReference type="SAM" id="MobiDB-lite"/>
    </source>
</evidence>
<dbReference type="SMART" id="SM01368">
    <property type="entry name" value="RB_A"/>
    <property type="match status" value="1"/>
</dbReference>
<dbReference type="GO" id="GO:0000977">
    <property type="term" value="F:RNA polymerase II transcription regulatory region sequence-specific DNA binding"/>
    <property type="evidence" value="ECO:0007669"/>
    <property type="project" value="TreeGrafter"/>
</dbReference>
<dbReference type="EMBL" id="JANCYU010000037">
    <property type="protein sequence ID" value="KAK4526120.1"/>
    <property type="molecule type" value="Genomic_DNA"/>
</dbReference>
<dbReference type="GO" id="GO:0030154">
    <property type="term" value="P:cell differentiation"/>
    <property type="evidence" value="ECO:0007669"/>
    <property type="project" value="TreeGrafter"/>
</dbReference>
<name>A0AAV9IF89_9RHOD</name>
<proteinExistence type="predicted"/>
<dbReference type="InterPro" id="IPR002720">
    <property type="entry name" value="RB_A"/>
</dbReference>
<evidence type="ECO:0000313" key="3">
    <source>
        <dbReference type="EMBL" id="KAK4526120.1"/>
    </source>
</evidence>
<dbReference type="InterPro" id="IPR028309">
    <property type="entry name" value="RB_fam"/>
</dbReference>
<sequence>MTEEGANMELVKTLKDELSLLAIKVELKDSVLEEAYTLVDSLNREVQLWSYKGLNENLTSWSLSLALFASWRQSDPLNFEQMEKANVDVFQLLNVCRKLCNSFDGLGTYAEAVSAVSRTLSQETLIHRKLHDLLPRLLSASRKYRELDFLDGDTEQVNELIWVLLLYLKKVLKHRKLIDCSMETSTLYNLAIATVCILVLDKAKNEDRHKRQKIEQVEEPLCEIEISQIEDICYVAGAIKDDVIGFIRLASSLLPTGFVSLLPFSSLSEIDSLREILVREYDNINLRDNESISFDELQIFRRTRSPSEDARNGNSLHSEKELHVLASLASGTLSEGSPGRSSKLEELTKLSKFYFGETSLVDFSPVTCSLAATVWLREVTRKRPEVSYVRSQSYVEATSELRRFCEICGSNTYHNVIETASKIVSSFFETSEWYGNEFLEERREQVFALYFYILEKVLLAEEKRLHRQNFGNLLGNECLHRSLVACSIVTSLACYGCQDRYLFLSVLRFIDISPFEYTKASGSFITAVEDIPRSVQKFLVKIEKVAVECICWQDASFSSYLEKSLSEAQLLSSGDGNASNGPLDLYDNTVSESVPYSVLVFLRRLIRIASEKIREFCSRMEVSEIFEELVSITVSYALTRHFDLLVKRHVDVIVMCSLYAVSKITKEQLKFNDIAAFYRDIFQRKANHLYDIEENLSRVYLEGHCYGDIIEFYNRSFIKRFRSFLLEYLKTVFEERMKASSTGTEKVQNGPTTPVRSFYSKVGQSPSGSDSVYHSPSPSVRTSPSRKIGKVTISPMSPEGRRQMARRTPMTPKTKALYAFGESPGGHSTRSGKKPNYNDTGVSGIDENLQGAKPLSFNCGAFGRYNSLVPILITSDGRPPLPPQERSS</sequence>
<accession>A0AAV9IF89</accession>
<comment type="caution">
    <text evidence="3">The sequence shown here is derived from an EMBL/GenBank/DDBJ whole genome shotgun (WGS) entry which is preliminary data.</text>
</comment>
<dbReference type="PANTHER" id="PTHR13742:SF17">
    <property type="entry name" value="RE32990P-RELATED"/>
    <property type="match status" value="1"/>
</dbReference>
<feature type="compositionally biased region" description="Polar residues" evidence="1">
    <location>
        <begin position="762"/>
        <end position="774"/>
    </location>
</feature>
<dbReference type="Pfam" id="PF01857">
    <property type="entry name" value="RB_B"/>
    <property type="match status" value="1"/>
</dbReference>
<dbReference type="GO" id="GO:0005634">
    <property type="term" value="C:nucleus"/>
    <property type="evidence" value="ECO:0007669"/>
    <property type="project" value="InterPro"/>
</dbReference>
<dbReference type="InterPro" id="IPR036915">
    <property type="entry name" value="Cyclin-like_sf"/>
</dbReference>
<reference evidence="3 4" key="1">
    <citation type="submission" date="2022-07" db="EMBL/GenBank/DDBJ databases">
        <title>Genome-wide signatures of adaptation to extreme environments.</title>
        <authorList>
            <person name="Cho C.H."/>
            <person name="Yoon H.S."/>
        </authorList>
    </citation>
    <scope>NUCLEOTIDE SEQUENCE [LARGE SCALE GENOMIC DNA]</scope>
    <source>
        <strain evidence="3 4">108.79 E11</strain>
    </source>
</reference>
<feature type="domain" description="Retinoblastoma-associated protein A-box" evidence="2">
    <location>
        <begin position="364"/>
        <end position="556"/>
    </location>
</feature>
<keyword evidence="4" id="KW-1185">Reference proteome</keyword>
<protein>
    <recommendedName>
        <fullName evidence="2">Retinoblastoma-associated protein A-box domain-containing protein</fullName>
    </recommendedName>
</protein>
<dbReference type="CDD" id="cd20548">
    <property type="entry name" value="CYCLIN_RB-like"/>
    <property type="match status" value="1"/>
</dbReference>
<evidence type="ECO:0000313" key="4">
    <source>
        <dbReference type="Proteomes" id="UP001300502"/>
    </source>
</evidence>